<keyword evidence="5" id="KW-0677">Repeat</keyword>
<dbReference type="InterPro" id="IPR041653">
    <property type="entry name" value="Importin_rep_4"/>
</dbReference>
<evidence type="ECO:0000256" key="7">
    <source>
        <dbReference type="ARBA" id="ARBA00023242"/>
    </source>
</evidence>
<name>A0A507EU69_9FUNG</name>
<evidence type="ECO:0000256" key="5">
    <source>
        <dbReference type="ARBA" id="ARBA00022737"/>
    </source>
</evidence>
<dbReference type="EMBL" id="QEAP01000425">
    <property type="protein sequence ID" value="TPX66786.1"/>
    <property type="molecule type" value="Genomic_DNA"/>
</dbReference>
<evidence type="ECO:0000256" key="3">
    <source>
        <dbReference type="ARBA" id="ARBA00022448"/>
    </source>
</evidence>
<dbReference type="InterPro" id="IPR058584">
    <property type="entry name" value="IMB1_TNPO1-like_TPR"/>
</dbReference>
<feature type="domain" description="Importin subunit beta-1/Transportin-1-like TPR repeats" evidence="8">
    <location>
        <begin position="480"/>
        <end position="650"/>
    </location>
</feature>
<dbReference type="Gene3D" id="1.25.10.10">
    <property type="entry name" value="Leucine-rich Repeat Variant"/>
    <property type="match status" value="1"/>
</dbReference>
<dbReference type="GO" id="GO:0005634">
    <property type="term" value="C:nucleus"/>
    <property type="evidence" value="ECO:0007669"/>
    <property type="project" value="UniProtKB-SubCell"/>
</dbReference>
<dbReference type="PANTHER" id="PTHR10527">
    <property type="entry name" value="IMPORTIN BETA"/>
    <property type="match status" value="1"/>
</dbReference>
<dbReference type="InterPro" id="IPR057672">
    <property type="entry name" value="TPR_IPO4/5"/>
</dbReference>
<proteinExistence type="predicted"/>
<organism evidence="10 11">
    <name type="scientific">Chytriomyces confervae</name>
    <dbReference type="NCBI Taxonomy" id="246404"/>
    <lineage>
        <taxon>Eukaryota</taxon>
        <taxon>Fungi</taxon>
        <taxon>Fungi incertae sedis</taxon>
        <taxon>Chytridiomycota</taxon>
        <taxon>Chytridiomycota incertae sedis</taxon>
        <taxon>Chytridiomycetes</taxon>
        <taxon>Chytridiales</taxon>
        <taxon>Chytriomycetaceae</taxon>
        <taxon>Chytriomyces</taxon>
    </lineage>
</organism>
<dbReference type="Pfam" id="PF13513">
    <property type="entry name" value="HEAT_EZ"/>
    <property type="match status" value="1"/>
</dbReference>
<dbReference type="Pfam" id="PF25574">
    <property type="entry name" value="TPR_IMB1"/>
    <property type="match status" value="1"/>
</dbReference>
<dbReference type="Pfam" id="PF18816">
    <property type="entry name" value="Importin_rep_5"/>
    <property type="match status" value="1"/>
</dbReference>
<dbReference type="AlphaFoldDB" id="A0A507EU69"/>
<keyword evidence="7" id="KW-0539">Nucleus</keyword>
<evidence type="ECO:0000256" key="6">
    <source>
        <dbReference type="ARBA" id="ARBA00022927"/>
    </source>
</evidence>
<evidence type="ECO:0000313" key="10">
    <source>
        <dbReference type="EMBL" id="TPX66786.1"/>
    </source>
</evidence>
<keyword evidence="6" id="KW-0653">Protein transport</keyword>
<accession>A0A507EU69</accession>
<evidence type="ECO:0000259" key="9">
    <source>
        <dbReference type="Pfam" id="PF25780"/>
    </source>
</evidence>
<dbReference type="InterPro" id="IPR040928">
    <property type="entry name" value="Importin_rep_5"/>
</dbReference>
<keyword evidence="3" id="KW-0813">Transport</keyword>
<dbReference type="InterPro" id="IPR041389">
    <property type="entry name" value="Importin_rep_6"/>
</dbReference>
<dbReference type="GO" id="GO:0005737">
    <property type="term" value="C:cytoplasm"/>
    <property type="evidence" value="ECO:0007669"/>
    <property type="project" value="UniProtKB-SubCell"/>
</dbReference>
<dbReference type="SUPFAM" id="SSF48371">
    <property type="entry name" value="ARM repeat"/>
    <property type="match status" value="2"/>
</dbReference>
<evidence type="ECO:0008006" key="12">
    <source>
        <dbReference type="Google" id="ProtNLM"/>
    </source>
</evidence>
<dbReference type="GO" id="GO:0006606">
    <property type="term" value="P:protein import into nucleus"/>
    <property type="evidence" value="ECO:0007669"/>
    <property type="project" value="InterPro"/>
</dbReference>
<dbReference type="STRING" id="246404.A0A507EU69"/>
<dbReference type="Pfam" id="PF25780">
    <property type="entry name" value="TPR_IPO5"/>
    <property type="match status" value="1"/>
</dbReference>
<dbReference type="InterPro" id="IPR040122">
    <property type="entry name" value="Importin_beta"/>
</dbReference>
<feature type="domain" description="IPO4/5-like TPR repeats" evidence="9">
    <location>
        <begin position="117"/>
        <end position="282"/>
    </location>
</feature>
<comment type="subcellular location">
    <subcellularLocation>
        <location evidence="2">Cytoplasm</location>
    </subcellularLocation>
    <subcellularLocation>
        <location evidence="1">Nucleus</location>
    </subcellularLocation>
</comment>
<dbReference type="Proteomes" id="UP000320333">
    <property type="component" value="Unassembled WGS sequence"/>
</dbReference>
<keyword evidence="4" id="KW-0963">Cytoplasm</keyword>
<evidence type="ECO:0000256" key="4">
    <source>
        <dbReference type="ARBA" id="ARBA00022490"/>
    </source>
</evidence>
<dbReference type="InterPro" id="IPR011989">
    <property type="entry name" value="ARM-like"/>
</dbReference>
<dbReference type="InterPro" id="IPR016024">
    <property type="entry name" value="ARM-type_fold"/>
</dbReference>
<evidence type="ECO:0000313" key="11">
    <source>
        <dbReference type="Proteomes" id="UP000320333"/>
    </source>
</evidence>
<gene>
    <name evidence="10" type="ORF">CcCBS67573_g07706</name>
</gene>
<evidence type="ECO:0000259" key="8">
    <source>
        <dbReference type="Pfam" id="PF25574"/>
    </source>
</evidence>
<keyword evidence="11" id="KW-1185">Reference proteome</keyword>
<evidence type="ECO:0000256" key="2">
    <source>
        <dbReference type="ARBA" id="ARBA00004496"/>
    </source>
</evidence>
<dbReference type="Pfam" id="PF18808">
    <property type="entry name" value="Importin_rep_4"/>
    <property type="match status" value="1"/>
</dbReference>
<comment type="caution">
    <text evidence="10">The sequence shown here is derived from an EMBL/GenBank/DDBJ whole genome shotgun (WGS) entry which is preliminary data.</text>
</comment>
<dbReference type="Pfam" id="PF18829">
    <property type="entry name" value="Importin_rep_6"/>
    <property type="match status" value="1"/>
</dbReference>
<protein>
    <recommendedName>
        <fullName evidence="12">TOG domain-containing protein</fullName>
    </recommendedName>
</protein>
<dbReference type="OrthoDB" id="543373at2759"/>
<sequence length="1110" mass="122728">MSVESAVGPVVGDLANVVVHLLSPDNTERQTAEELLGTQWKDARPHLLLAGLANIACTHPETQIRSLAAILLRRFAAKLPSNAKDDEESPTLWALAPAEVRAYTQNNMLQALSQEANSDVRHKICDSIAELMIENINSQLEWPELLNAINECLKSPTPQLRESGLRIVAVVPSLISDKTTPATAAPIFAECLSSQGSEEVKVSAIHASVMYMIDVMQAEGVDESNAANPTRNAFSQLMPIILTTLSSLSDEKNIVEGFSFLIELAEADPRLFRVHLPTLIEFVSNVMQNADLDPQTRQTAAELLVALAEARPGMVRKVPQFATTVVPLLLSWMAKIEESESWHTTDDLSQDDDDNDEDYVFAEQAIDRLSIALGGKTMLAIAFTLIPKLLGSPDWQSRHAGLLAISVMGEGCRDIMIDSLKDITELVIPYLRDPHPRVRFAACNCVGQMCTDFAPTFQSEYNDVILTNLVPLMDDAANPRVQAHSAAALVNFMEDADKHKVTPALDEIVRRLVGLLNVTKTYVQEQAITSIATVADCAGKNFVNYYPAIMPVLINILQNATDKRFRLLRGKALECASLIGLAVEKEVFSQHVHQFLEILQRIQLEPKEDDDPVASYLLVAWARVCKVIGVDFVPYLGVVIPPLIKSAAVKPDMAVLDSDESEDKYPEDEGWEFISLGNQKFGIKTNVLEDKHTAVEMICTYARDLEEHFVPYVQVVMETTVPLLNFVFHDGVRHAAASTIPLLFNCMKRANIPNEQIFVFWNDVVTKLMDFMMTEMDPGYSSHIYSTYSECLQYLGPEFLNQEQMTNFVAAAEKQMDEYVKRSMERNASRKDVDYDEEEEEALRMDEESDNELLSEMANAIHEIFKIAGVAFLQHIQPLLPKFKMFLTQQKDDVKHFGLCVFADIVEYCGPASFQYSAMFFEEFVKAVGSKDADVRQAAAYSVGICAAKGGIDFAHGCIAALQPLGAMILAPKSRSMDNIMATENAISAVGKICAAYPSVAGFDANQTLSYWLNSMPILHDEAEAEISYAYLLSLIESSHPAILGPDNSNVAKVVSIMARALVSDIEFKPDLEAKLVQALQAIIRAAPNVNPAADVAVERHHLLQQKLGL</sequence>
<reference evidence="10 11" key="1">
    <citation type="journal article" date="2019" name="Sci. Rep.">
        <title>Comparative genomics of chytrid fungi reveal insights into the obligate biotrophic and pathogenic lifestyle of Synchytrium endobioticum.</title>
        <authorList>
            <person name="van de Vossenberg B.T.L.H."/>
            <person name="Warris S."/>
            <person name="Nguyen H.D.T."/>
            <person name="van Gent-Pelzer M.P.E."/>
            <person name="Joly D.L."/>
            <person name="van de Geest H.C."/>
            <person name="Bonants P.J.M."/>
            <person name="Smith D.S."/>
            <person name="Levesque C.A."/>
            <person name="van der Lee T.A.J."/>
        </authorList>
    </citation>
    <scope>NUCLEOTIDE SEQUENCE [LARGE SCALE GENOMIC DNA]</scope>
    <source>
        <strain evidence="10 11">CBS 675.73</strain>
    </source>
</reference>
<evidence type="ECO:0000256" key="1">
    <source>
        <dbReference type="ARBA" id="ARBA00004123"/>
    </source>
</evidence>